<dbReference type="InterPro" id="IPR003954">
    <property type="entry name" value="RRM_euk-type"/>
</dbReference>
<dbReference type="CDD" id="cd12379">
    <property type="entry name" value="RRM2_I_PABPs"/>
    <property type="match status" value="1"/>
</dbReference>
<dbReference type="SMART" id="SM00360">
    <property type="entry name" value="RRM"/>
    <property type="match status" value="3"/>
</dbReference>
<organism evidence="11 12">
    <name type="scientific">Callorhinchus milii</name>
    <name type="common">Ghost shark</name>
    <dbReference type="NCBI Taxonomy" id="7868"/>
    <lineage>
        <taxon>Eukaryota</taxon>
        <taxon>Metazoa</taxon>
        <taxon>Chordata</taxon>
        <taxon>Craniata</taxon>
        <taxon>Vertebrata</taxon>
        <taxon>Chondrichthyes</taxon>
        <taxon>Holocephali</taxon>
        <taxon>Chimaeriformes</taxon>
        <taxon>Callorhinchidae</taxon>
        <taxon>Callorhinchus</taxon>
    </lineage>
</organism>
<comment type="function">
    <text evidence="7">Binds the poly(A) tail of mRNA.</text>
</comment>
<dbReference type="Pfam" id="PF00658">
    <property type="entry name" value="MLLE"/>
    <property type="match status" value="1"/>
</dbReference>
<evidence type="ECO:0000256" key="8">
    <source>
        <dbReference type="SAM" id="MobiDB-lite"/>
    </source>
</evidence>
<evidence type="ECO:0000256" key="1">
    <source>
        <dbReference type="ARBA" id="ARBA00004496"/>
    </source>
</evidence>
<evidence type="ECO:0000256" key="2">
    <source>
        <dbReference type="ARBA" id="ARBA00008557"/>
    </source>
</evidence>
<dbReference type="PANTHER" id="PTHR24012">
    <property type="entry name" value="RNA BINDING PROTEIN"/>
    <property type="match status" value="1"/>
</dbReference>
<dbReference type="PROSITE" id="PS51309">
    <property type="entry name" value="PABC"/>
    <property type="match status" value="1"/>
</dbReference>
<dbReference type="InterPro" id="IPR035979">
    <property type="entry name" value="RBD_domain_sf"/>
</dbReference>
<protein>
    <recommendedName>
        <fullName evidence="7">Polyadenylate-binding protein</fullName>
        <shortName evidence="7">PABP</shortName>
    </recommendedName>
</protein>
<sequence>MNFDVIKGKPIRIMWSQRDPSLRKSGVGNVFIKNLDKSIDNKALYDTFSAFGNILSCKVVCDENGSKGYAFVHFETQDAADRAIEKMNGMLLNDRKVFVGRFKSRKEREAELGAKAKEFTNVYIKNFGEDMDDDRLKEMFDKFGKTLSIKVMTDLNGKCKGFGFVSYDRHEDASKAVEEMNGKELNGKLLFVGRAQKKVERQAELKRKFEQLKQERISRYQGVNLYIKNLDDTIDDEKLRKEFAPFGSITSAKIMLEDGRSKGFGFVCFSSPEEATKAVTEMNGRIVGSKPLYVALAQRKEERKAHLTNQYMQRITGMRAMPANTIINQFQPAAGGYFMPAVPQAQSRATYYAPNQMAQMRPNPRWQQQQTRPQGFQAVPNALRQGGPRPSLRHLSPAGTTPGPRGMPNRSNTKRRQDRGTGFCYSRSDHGSEHGSSPWDCGSSTTGCDTVQIRHDSPQPAPQPAVLVHGQEPLTTSMLAAAPPQEQKQMLGERLFPLIQNMHPSLAGKITGMLLEIDNSELLHMLESPESLRSKVEEAVAVLQAHQAKKEATQKVAVVVAAS</sequence>
<dbReference type="PROSITE" id="PS50102">
    <property type="entry name" value="RRM"/>
    <property type="match status" value="3"/>
</dbReference>
<dbReference type="InterPro" id="IPR045305">
    <property type="entry name" value="RRM2_I_PABPs"/>
</dbReference>
<keyword evidence="12" id="KW-1185">Reference proteome</keyword>
<dbReference type="Pfam" id="PF00076">
    <property type="entry name" value="RRM_1"/>
    <property type="match status" value="3"/>
</dbReference>
<evidence type="ECO:0000256" key="7">
    <source>
        <dbReference type="RuleBase" id="RU362004"/>
    </source>
</evidence>
<dbReference type="InterPro" id="IPR002004">
    <property type="entry name" value="PABP_HYD_C"/>
</dbReference>
<feature type="domain" description="PABC" evidence="10">
    <location>
        <begin position="471"/>
        <end position="548"/>
    </location>
</feature>
<dbReference type="FunFam" id="1.10.1900.10:FF:000001">
    <property type="entry name" value="Polyadenylate-binding protein"/>
    <property type="match status" value="1"/>
</dbReference>
<evidence type="ECO:0000256" key="6">
    <source>
        <dbReference type="PROSITE-ProRule" id="PRU00176"/>
    </source>
</evidence>
<dbReference type="FunFam" id="3.30.70.330:FF:000154">
    <property type="entry name" value="Polyadenylate-binding protein"/>
    <property type="match status" value="1"/>
</dbReference>
<dbReference type="InterPro" id="IPR012677">
    <property type="entry name" value="Nucleotide-bd_a/b_plait_sf"/>
</dbReference>
<reference evidence="12" key="1">
    <citation type="journal article" date="2006" name="Science">
        <title>Ancient noncoding elements conserved in the human genome.</title>
        <authorList>
            <person name="Venkatesh B."/>
            <person name="Kirkness E.F."/>
            <person name="Loh Y.H."/>
            <person name="Halpern A.L."/>
            <person name="Lee A.P."/>
            <person name="Johnson J."/>
            <person name="Dandona N."/>
            <person name="Viswanathan L.D."/>
            <person name="Tay A."/>
            <person name="Venter J.C."/>
            <person name="Strausberg R.L."/>
            <person name="Brenner S."/>
        </authorList>
    </citation>
    <scope>NUCLEOTIDE SEQUENCE [LARGE SCALE GENOMIC DNA]</scope>
</reference>
<comment type="similarity">
    <text evidence="2 7">Belongs to the polyadenylate-binding protein type-1 family.</text>
</comment>
<keyword evidence="3 7" id="KW-0963">Cytoplasm</keyword>
<evidence type="ECO:0000313" key="12">
    <source>
        <dbReference type="Proteomes" id="UP000314986"/>
    </source>
</evidence>
<dbReference type="SMART" id="SM00517">
    <property type="entry name" value="PolyA"/>
    <property type="match status" value="1"/>
</dbReference>
<dbReference type="NCBIfam" id="TIGR01628">
    <property type="entry name" value="PABP-1234"/>
    <property type="match status" value="1"/>
</dbReference>
<dbReference type="GO" id="GO:0003723">
    <property type="term" value="F:RNA binding"/>
    <property type="evidence" value="ECO:0007669"/>
    <property type="project" value="UniProtKB-UniRule"/>
</dbReference>
<evidence type="ECO:0000256" key="5">
    <source>
        <dbReference type="ARBA" id="ARBA00022884"/>
    </source>
</evidence>
<gene>
    <name evidence="11" type="primary">pabpc4</name>
</gene>
<dbReference type="CDD" id="cd12381">
    <property type="entry name" value="RRM4_I_PABPs"/>
    <property type="match status" value="1"/>
</dbReference>
<feature type="region of interest" description="Disordered" evidence="8">
    <location>
        <begin position="379"/>
        <end position="444"/>
    </location>
</feature>
<dbReference type="GeneTree" id="ENSGT00940000154788"/>
<dbReference type="InterPro" id="IPR036053">
    <property type="entry name" value="PABP-dom"/>
</dbReference>
<proteinExistence type="inferred from homology"/>
<comment type="subcellular location">
    <subcellularLocation>
        <location evidence="1 7">Cytoplasm</location>
    </subcellularLocation>
</comment>
<evidence type="ECO:0000313" key="11">
    <source>
        <dbReference type="Ensembl" id="ENSCMIP00000033407.1"/>
    </source>
</evidence>
<keyword evidence="5 6" id="KW-0694">RNA-binding</keyword>
<dbReference type="FunFam" id="3.30.70.330:FF:000003">
    <property type="entry name" value="Polyadenylate-binding protein"/>
    <property type="match status" value="1"/>
</dbReference>
<evidence type="ECO:0000256" key="3">
    <source>
        <dbReference type="ARBA" id="ARBA00022490"/>
    </source>
</evidence>
<dbReference type="SUPFAM" id="SSF63570">
    <property type="entry name" value="PABC (PABP) domain"/>
    <property type="match status" value="1"/>
</dbReference>
<name>A0A4W3IVA6_CALMI</name>
<evidence type="ECO:0000256" key="4">
    <source>
        <dbReference type="ARBA" id="ARBA00022737"/>
    </source>
</evidence>
<reference evidence="12" key="3">
    <citation type="journal article" date="2014" name="Nature">
        <title>Elephant shark genome provides unique insights into gnathostome evolution.</title>
        <authorList>
            <consortium name="International Elephant Shark Genome Sequencing Consortium"/>
            <person name="Venkatesh B."/>
            <person name="Lee A.P."/>
            <person name="Ravi V."/>
            <person name="Maurya A.K."/>
            <person name="Lian M.M."/>
            <person name="Swann J.B."/>
            <person name="Ohta Y."/>
            <person name="Flajnik M.F."/>
            <person name="Sutoh Y."/>
            <person name="Kasahara M."/>
            <person name="Hoon S."/>
            <person name="Gangu V."/>
            <person name="Roy S.W."/>
            <person name="Irimia M."/>
            <person name="Korzh V."/>
            <person name="Kondrychyn I."/>
            <person name="Lim Z.W."/>
            <person name="Tay B.H."/>
            <person name="Tohari S."/>
            <person name="Kong K.W."/>
            <person name="Ho S."/>
            <person name="Lorente-Galdos B."/>
            <person name="Quilez J."/>
            <person name="Marques-Bonet T."/>
            <person name="Raney B.J."/>
            <person name="Ingham P.W."/>
            <person name="Tay A."/>
            <person name="Hillier L.W."/>
            <person name="Minx P."/>
            <person name="Boehm T."/>
            <person name="Wilson R.K."/>
            <person name="Brenner S."/>
            <person name="Warren W.C."/>
        </authorList>
    </citation>
    <scope>NUCLEOTIDE SEQUENCE [LARGE SCALE GENOMIC DNA]</scope>
</reference>
<dbReference type="InterPro" id="IPR006515">
    <property type="entry name" value="PABP_1234"/>
</dbReference>
<evidence type="ECO:0000259" key="9">
    <source>
        <dbReference type="PROSITE" id="PS50102"/>
    </source>
</evidence>
<evidence type="ECO:0000259" key="10">
    <source>
        <dbReference type="PROSITE" id="PS51309"/>
    </source>
</evidence>
<reference evidence="11" key="4">
    <citation type="submission" date="2025-08" db="UniProtKB">
        <authorList>
            <consortium name="Ensembl"/>
        </authorList>
    </citation>
    <scope>IDENTIFICATION</scope>
</reference>
<feature type="domain" description="RRM" evidence="9">
    <location>
        <begin position="120"/>
        <end position="197"/>
    </location>
</feature>
<dbReference type="Gene3D" id="1.10.1900.10">
    <property type="entry name" value="c-terminal domain of poly(a) binding protein"/>
    <property type="match status" value="1"/>
</dbReference>
<feature type="domain" description="RRM" evidence="9">
    <location>
        <begin position="28"/>
        <end position="104"/>
    </location>
</feature>
<keyword evidence="4" id="KW-0677">Repeat</keyword>
<dbReference type="AlphaFoldDB" id="A0A4W3IVA6"/>
<dbReference type="SUPFAM" id="SSF54928">
    <property type="entry name" value="RNA-binding domain, RBD"/>
    <property type="match status" value="2"/>
</dbReference>
<accession>A0A4W3IVA6</accession>
<dbReference type="FunFam" id="3.30.70.330:FF:000042">
    <property type="entry name" value="Polyadenylate-binding protein"/>
    <property type="match status" value="1"/>
</dbReference>
<dbReference type="SMART" id="SM00361">
    <property type="entry name" value="RRM_1"/>
    <property type="match status" value="3"/>
</dbReference>
<dbReference type="InterPro" id="IPR000504">
    <property type="entry name" value="RRM_dom"/>
</dbReference>
<dbReference type="Gene3D" id="3.30.70.330">
    <property type="match status" value="3"/>
</dbReference>
<reference evidence="11" key="5">
    <citation type="submission" date="2025-09" db="UniProtKB">
        <authorList>
            <consortium name="Ensembl"/>
        </authorList>
    </citation>
    <scope>IDENTIFICATION</scope>
</reference>
<dbReference type="Proteomes" id="UP000314986">
    <property type="component" value="Unassembled WGS sequence"/>
</dbReference>
<feature type="domain" description="RRM" evidence="9">
    <location>
        <begin position="223"/>
        <end position="299"/>
    </location>
</feature>
<dbReference type="CDD" id="cd12380">
    <property type="entry name" value="RRM3_I_PABPs"/>
    <property type="match status" value="1"/>
</dbReference>
<dbReference type="Ensembl" id="ENSCMIT00000033913.1">
    <property type="protein sequence ID" value="ENSCMIP00000033407.1"/>
    <property type="gene ID" value="ENSCMIG00000014163.1"/>
</dbReference>
<reference evidence="12" key="2">
    <citation type="journal article" date="2007" name="PLoS Biol.">
        <title>Survey sequencing and comparative analysis of the elephant shark (Callorhinchus milii) genome.</title>
        <authorList>
            <person name="Venkatesh B."/>
            <person name="Kirkness E.F."/>
            <person name="Loh Y.H."/>
            <person name="Halpern A.L."/>
            <person name="Lee A.P."/>
            <person name="Johnson J."/>
            <person name="Dandona N."/>
            <person name="Viswanathan L.D."/>
            <person name="Tay A."/>
            <person name="Venter J.C."/>
            <person name="Strausberg R.L."/>
            <person name="Brenner S."/>
        </authorList>
    </citation>
    <scope>NUCLEOTIDE SEQUENCE [LARGE SCALE GENOMIC DNA]</scope>
</reference>
<dbReference type="GO" id="GO:0005737">
    <property type="term" value="C:cytoplasm"/>
    <property type="evidence" value="ECO:0007669"/>
    <property type="project" value="UniProtKB-SubCell"/>
</dbReference>